<evidence type="ECO:0000313" key="1">
    <source>
        <dbReference type="EMBL" id="WFP09016.1"/>
    </source>
</evidence>
<sequence>MAQEKGIGVKARKTIAAPELPANMSDMARAALQELEPAGPPRSPEEGRGLMLSARTEAGRGLPPNYLVYFLLVDLLKFPRLGQWEKTAWTVPVRFRGRLYGIEHRKMGLGVFEPNLDPNARMSARPSQQGEKDATAIVEAIKKAVSVAAPYFQWRAHQAIATSDLNVVNKNSDLFERYEFFRDQFNAQVVESNELASKAKDRGSEFPGTFNFELISSWLSVSKQVNWYALAAIEAFFSWTEHAFIHLAILQGKLTVGTQVAELAEGNWNAKFKAALDISDKDTKAHYDKLLDLRAQVRNFVAHGAFGKEGQAFRFHSGAGSVSVLLTNDRDHQVSFTGRVAFDEASAITEIGSFLDHLWAGALAPARHYLFSVLPSILSYAADGTYARALQSEEDMLSFVDGVTRRFEQAADMAW</sequence>
<organism evidence="1 2">
    <name type="scientific">Achromobacter spanius</name>
    <dbReference type="NCBI Taxonomy" id="217203"/>
    <lineage>
        <taxon>Bacteria</taxon>
        <taxon>Pseudomonadati</taxon>
        <taxon>Pseudomonadota</taxon>
        <taxon>Betaproteobacteria</taxon>
        <taxon>Burkholderiales</taxon>
        <taxon>Alcaligenaceae</taxon>
        <taxon>Achromobacter</taxon>
    </lineage>
</organism>
<name>A0ABY8GWR2_9BURK</name>
<keyword evidence="2" id="KW-1185">Reference proteome</keyword>
<evidence type="ECO:0000313" key="2">
    <source>
        <dbReference type="Proteomes" id="UP001214170"/>
    </source>
</evidence>
<proteinExistence type="predicted"/>
<reference evidence="1 2" key="1">
    <citation type="submission" date="2023-03" db="EMBL/GenBank/DDBJ databases">
        <title>Achromobacter spanius LIG8.</title>
        <authorList>
            <person name="Shrestha S."/>
        </authorList>
    </citation>
    <scope>NUCLEOTIDE SEQUENCE [LARGE SCALE GENOMIC DNA]</scope>
    <source>
        <strain evidence="1 2">LIG8</strain>
    </source>
</reference>
<protein>
    <recommendedName>
        <fullName evidence="3">Apea-like HEPN domain-containing protein</fullName>
    </recommendedName>
</protein>
<accession>A0ABY8GWR2</accession>
<evidence type="ECO:0008006" key="3">
    <source>
        <dbReference type="Google" id="ProtNLM"/>
    </source>
</evidence>
<dbReference type="RefSeq" id="WP_268078206.1">
    <property type="nucleotide sequence ID" value="NZ_CP106885.1"/>
</dbReference>
<dbReference type="Proteomes" id="UP001214170">
    <property type="component" value="Chromosome"/>
</dbReference>
<dbReference type="EMBL" id="CP121261">
    <property type="protein sequence ID" value="WFP09016.1"/>
    <property type="molecule type" value="Genomic_DNA"/>
</dbReference>
<gene>
    <name evidence="1" type="ORF">P8T11_03785</name>
</gene>